<organism evidence="8">
    <name type="scientific">Sporolactobacillus sp. Y61</name>
    <dbReference type="NCBI Taxonomy" id="3160863"/>
    <lineage>
        <taxon>Bacteria</taxon>
        <taxon>Bacillati</taxon>
        <taxon>Bacillota</taxon>
        <taxon>Bacilli</taxon>
        <taxon>Bacillales</taxon>
        <taxon>Sporolactobacillaceae</taxon>
        <taxon>Sporolactobacillus</taxon>
    </lineage>
</organism>
<feature type="transmembrane region" description="Helical" evidence="6">
    <location>
        <begin position="287"/>
        <end position="313"/>
    </location>
</feature>
<dbReference type="GO" id="GO:0022857">
    <property type="term" value="F:transmembrane transporter activity"/>
    <property type="evidence" value="ECO:0007669"/>
    <property type="project" value="InterPro"/>
</dbReference>
<protein>
    <submittedName>
        <fullName evidence="8">MFS transporter</fullName>
    </submittedName>
</protein>
<feature type="transmembrane region" description="Helical" evidence="6">
    <location>
        <begin position="353"/>
        <end position="370"/>
    </location>
</feature>
<dbReference type="AlphaFoldDB" id="A0AAU8IGQ1"/>
<comment type="subcellular location">
    <subcellularLocation>
        <location evidence="1">Cell membrane</location>
        <topology evidence="1">Multi-pass membrane protein</topology>
    </subcellularLocation>
</comment>
<dbReference type="Pfam" id="PF07690">
    <property type="entry name" value="MFS_1"/>
    <property type="match status" value="1"/>
</dbReference>
<evidence type="ECO:0000256" key="5">
    <source>
        <dbReference type="ARBA" id="ARBA00023136"/>
    </source>
</evidence>
<evidence type="ECO:0000256" key="2">
    <source>
        <dbReference type="ARBA" id="ARBA00022448"/>
    </source>
</evidence>
<dbReference type="PANTHER" id="PTHR23505">
    <property type="entry name" value="SPINSTER"/>
    <property type="match status" value="1"/>
</dbReference>
<feature type="transmembrane region" description="Helical" evidence="6">
    <location>
        <begin position="218"/>
        <end position="241"/>
    </location>
</feature>
<feature type="transmembrane region" description="Helical" evidence="6">
    <location>
        <begin position="179"/>
        <end position="198"/>
    </location>
</feature>
<evidence type="ECO:0000256" key="1">
    <source>
        <dbReference type="ARBA" id="ARBA00004651"/>
    </source>
</evidence>
<dbReference type="InterPro" id="IPR011701">
    <property type="entry name" value="MFS"/>
</dbReference>
<dbReference type="PROSITE" id="PS50850">
    <property type="entry name" value="MFS"/>
    <property type="match status" value="1"/>
</dbReference>
<evidence type="ECO:0000256" key="4">
    <source>
        <dbReference type="ARBA" id="ARBA00022989"/>
    </source>
</evidence>
<evidence type="ECO:0000256" key="3">
    <source>
        <dbReference type="ARBA" id="ARBA00022692"/>
    </source>
</evidence>
<dbReference type="RefSeq" id="WP_353948839.1">
    <property type="nucleotide sequence ID" value="NZ_CP159510.1"/>
</dbReference>
<dbReference type="EMBL" id="CP159510">
    <property type="protein sequence ID" value="XCJ17710.1"/>
    <property type="molecule type" value="Genomic_DNA"/>
</dbReference>
<feature type="transmembrane region" description="Helical" evidence="6">
    <location>
        <begin position="376"/>
        <end position="397"/>
    </location>
</feature>
<sequence length="419" mass="46036">MGVISAVNILATSFSSLFWGYLSGKYHRKRLIIVGTLIWVVGVFLTAFSGSFIQLLIYQIITGIGLGCVASIGFSALTDYVPYRSRGTVLSLWGMSQGFGGIAGALIASIISTMSSWRLPFEILALIGMLLVVLYFFVDEPKFGSTEPELQAMMKGGQNYAYRISLGQVMTMLGKRSNLLLFLQGFFMNIATGSLIWLPTLYISKIEEIGYGHKTAMIVAAFLFGIFQIGGTLSSFFGYLGDVLQRRSYKARALLTAALVLLTMPLYILLFIYPIDQLSLPDTTNSLQLFVSLIGQLLFNPWILLLFLISFLASAAQSANTPNWLALITDVNLPEHRGAVFSIANLANSLGRTAGNLGMGALLAVLSIYLHSPGDYILTMTLLQLPLIPSALCYYIMARYNVRDIRSVKQTLKRRGRNA</sequence>
<dbReference type="InterPro" id="IPR036259">
    <property type="entry name" value="MFS_trans_sf"/>
</dbReference>
<dbReference type="GO" id="GO:0005886">
    <property type="term" value="C:plasma membrane"/>
    <property type="evidence" value="ECO:0007669"/>
    <property type="project" value="UniProtKB-SubCell"/>
</dbReference>
<feature type="transmembrane region" description="Helical" evidence="6">
    <location>
        <begin position="117"/>
        <end position="138"/>
    </location>
</feature>
<feature type="domain" description="Major facilitator superfamily (MFS) profile" evidence="7">
    <location>
        <begin position="1"/>
        <end position="401"/>
    </location>
</feature>
<dbReference type="PANTHER" id="PTHR23505:SF79">
    <property type="entry name" value="PROTEIN SPINSTER"/>
    <property type="match status" value="1"/>
</dbReference>
<feature type="transmembrane region" description="Helical" evidence="6">
    <location>
        <begin position="89"/>
        <end position="111"/>
    </location>
</feature>
<keyword evidence="5 6" id="KW-0472">Membrane</keyword>
<reference evidence="8" key="1">
    <citation type="submission" date="2024-06" db="EMBL/GenBank/DDBJ databases">
        <authorList>
            <person name="Fan A."/>
            <person name="Zhang F.Y."/>
            <person name="Zhang L."/>
        </authorList>
    </citation>
    <scope>NUCLEOTIDE SEQUENCE</scope>
    <source>
        <strain evidence="8">Y61</strain>
    </source>
</reference>
<keyword evidence="2" id="KW-0813">Transport</keyword>
<dbReference type="InterPro" id="IPR044770">
    <property type="entry name" value="MFS_spinster-like"/>
</dbReference>
<feature type="transmembrane region" description="Helical" evidence="6">
    <location>
        <begin position="6"/>
        <end position="24"/>
    </location>
</feature>
<dbReference type="SUPFAM" id="SSF103473">
    <property type="entry name" value="MFS general substrate transporter"/>
    <property type="match status" value="1"/>
</dbReference>
<feature type="transmembrane region" description="Helical" evidence="6">
    <location>
        <begin position="31"/>
        <end position="50"/>
    </location>
</feature>
<feature type="transmembrane region" description="Helical" evidence="6">
    <location>
        <begin position="56"/>
        <end position="77"/>
    </location>
</feature>
<proteinExistence type="predicted"/>
<keyword evidence="3 6" id="KW-0812">Transmembrane</keyword>
<evidence type="ECO:0000256" key="6">
    <source>
        <dbReference type="SAM" id="Phobius"/>
    </source>
</evidence>
<evidence type="ECO:0000259" key="7">
    <source>
        <dbReference type="PROSITE" id="PS50850"/>
    </source>
</evidence>
<keyword evidence="4 6" id="KW-1133">Transmembrane helix</keyword>
<accession>A0AAU8IGQ1</accession>
<dbReference type="Gene3D" id="1.20.1250.20">
    <property type="entry name" value="MFS general substrate transporter like domains"/>
    <property type="match status" value="1"/>
</dbReference>
<evidence type="ECO:0000313" key="8">
    <source>
        <dbReference type="EMBL" id="XCJ17710.1"/>
    </source>
</evidence>
<name>A0AAU8IGQ1_9BACL</name>
<gene>
    <name evidence="8" type="ORF">ABNN70_04300</name>
</gene>
<dbReference type="InterPro" id="IPR020846">
    <property type="entry name" value="MFS_dom"/>
</dbReference>
<feature type="transmembrane region" description="Helical" evidence="6">
    <location>
        <begin position="253"/>
        <end position="275"/>
    </location>
</feature>